<feature type="transmembrane region" description="Helical" evidence="1">
    <location>
        <begin position="34"/>
        <end position="52"/>
    </location>
</feature>
<name>A0A816KJ77_9BILA</name>
<keyword evidence="1" id="KW-0472">Membrane</keyword>
<dbReference type="EMBL" id="CAJNRE010000164">
    <property type="protein sequence ID" value="CAF1923040.1"/>
    <property type="molecule type" value="Genomic_DNA"/>
</dbReference>
<keyword evidence="1" id="KW-1133">Transmembrane helix</keyword>
<dbReference type="AlphaFoldDB" id="A0A816KJ77"/>
<evidence type="ECO:0000256" key="1">
    <source>
        <dbReference type="SAM" id="Phobius"/>
    </source>
</evidence>
<organism evidence="2 3">
    <name type="scientific">Rotaria magnacalcarata</name>
    <dbReference type="NCBI Taxonomy" id="392030"/>
    <lineage>
        <taxon>Eukaryota</taxon>
        <taxon>Metazoa</taxon>
        <taxon>Spiralia</taxon>
        <taxon>Gnathifera</taxon>
        <taxon>Rotifera</taxon>
        <taxon>Eurotatoria</taxon>
        <taxon>Bdelloidea</taxon>
        <taxon>Philodinida</taxon>
        <taxon>Philodinidae</taxon>
        <taxon>Rotaria</taxon>
    </lineage>
</organism>
<evidence type="ECO:0000313" key="2">
    <source>
        <dbReference type="EMBL" id="CAF1923040.1"/>
    </source>
</evidence>
<accession>A0A816KJ77</accession>
<evidence type="ECO:0000313" key="3">
    <source>
        <dbReference type="Proteomes" id="UP000663824"/>
    </source>
</evidence>
<protein>
    <submittedName>
        <fullName evidence="2">Uncharacterized protein</fullName>
    </submittedName>
</protein>
<dbReference type="InterPro" id="IPR021047">
    <property type="entry name" value="Mannosyltransferase_CMT1"/>
</dbReference>
<dbReference type="Proteomes" id="UP000663824">
    <property type="component" value="Unassembled WGS sequence"/>
</dbReference>
<proteinExistence type="predicted"/>
<gene>
    <name evidence="2" type="ORF">MBJ925_LOCUS2556</name>
</gene>
<reference evidence="2" key="1">
    <citation type="submission" date="2021-02" db="EMBL/GenBank/DDBJ databases">
        <authorList>
            <person name="Nowell W R."/>
        </authorList>
    </citation>
    <scope>NUCLEOTIDE SEQUENCE</scope>
</reference>
<dbReference type="Pfam" id="PF11735">
    <property type="entry name" value="CAP59_mtransfer"/>
    <property type="match status" value="1"/>
</dbReference>
<comment type="caution">
    <text evidence="2">The sequence shown here is derived from an EMBL/GenBank/DDBJ whole genome shotgun (WGS) entry which is preliminary data.</text>
</comment>
<sequence length="359" mass="42470">MLMFAHTKKLAAIYMPTIDVSVIKAYTDFRIRRWTIGFLFFTIICIFLFNFVPHVRAYYLTSFSPNDLPLPQAFRCSHKNRTRLDYGRQHLAASRVIICAMIRDRETQVPRIRRQIEEITRLFADYVIVIVENDSRDRTRQELISWAQDKKVAGRIHVIGCGHVVNDDRPCNLSMAPTAPNHRPDMSRIEKMVLLRNIYMEYIEHNSQLANFDYVIVQDFDLRTYTYTDGLLSTGFHFGNDPTIDAICANGIYHDIVFGSKKYFDPYAHKDEQNEKWSTLYNDLWSAFFRYYPCDSNLVRVKSCFSGRTMYRYKSIKEKRYRTYPDAFQQAVCEHVGFHEALSIYLNSEMIFYIRENNR</sequence>
<keyword evidence="1" id="KW-0812">Transmembrane</keyword>